<dbReference type="GO" id="GO:0004748">
    <property type="term" value="F:ribonucleoside-diphosphate reductase activity, thioredoxin disulfide as acceptor"/>
    <property type="evidence" value="ECO:0007669"/>
    <property type="project" value="TreeGrafter"/>
</dbReference>
<feature type="non-terminal residue" evidence="5">
    <location>
        <position position="82"/>
    </location>
</feature>
<proteinExistence type="predicted"/>
<dbReference type="Gramene" id="KFK23971">
    <property type="protein sequence ID" value="KFK23971"/>
    <property type="gene ID" value="AALP_AAs44858U000100"/>
</dbReference>
<dbReference type="PANTHER" id="PTHR11573">
    <property type="entry name" value="RIBONUCLEOSIDE-DIPHOSPHATE REDUCTASE LARGE CHAIN"/>
    <property type="match status" value="1"/>
</dbReference>
<organism evidence="5 6">
    <name type="scientific">Arabis alpina</name>
    <name type="common">Alpine rock-cress</name>
    <dbReference type="NCBI Taxonomy" id="50452"/>
    <lineage>
        <taxon>Eukaryota</taxon>
        <taxon>Viridiplantae</taxon>
        <taxon>Streptophyta</taxon>
        <taxon>Embryophyta</taxon>
        <taxon>Tracheophyta</taxon>
        <taxon>Spermatophyta</taxon>
        <taxon>Magnoliopsida</taxon>
        <taxon>eudicotyledons</taxon>
        <taxon>Gunneridae</taxon>
        <taxon>Pentapetalae</taxon>
        <taxon>rosids</taxon>
        <taxon>malvids</taxon>
        <taxon>Brassicales</taxon>
        <taxon>Brassicaceae</taxon>
        <taxon>Arabideae</taxon>
        <taxon>Arabis</taxon>
    </lineage>
</organism>
<evidence type="ECO:0000256" key="2">
    <source>
        <dbReference type="ARBA" id="ARBA00022840"/>
    </source>
</evidence>
<dbReference type="Pfam" id="PF03477">
    <property type="entry name" value="ATP-cone"/>
    <property type="match status" value="1"/>
</dbReference>
<dbReference type="GO" id="GO:0005524">
    <property type="term" value="F:ATP binding"/>
    <property type="evidence" value="ECO:0007669"/>
    <property type="project" value="UniProtKB-UniRule"/>
</dbReference>
<keyword evidence="1 3" id="KW-0547">Nucleotide-binding</keyword>
<reference evidence="6" key="1">
    <citation type="journal article" date="2015" name="Nat. Plants">
        <title>Genome expansion of Arabis alpina linked with retrotransposition and reduced symmetric DNA methylation.</title>
        <authorList>
            <person name="Willing E.M."/>
            <person name="Rawat V."/>
            <person name="Mandakova T."/>
            <person name="Maumus F."/>
            <person name="James G.V."/>
            <person name="Nordstroem K.J."/>
            <person name="Becker C."/>
            <person name="Warthmann N."/>
            <person name="Chica C."/>
            <person name="Szarzynska B."/>
            <person name="Zytnicki M."/>
            <person name="Albani M.C."/>
            <person name="Kiefer C."/>
            <person name="Bergonzi S."/>
            <person name="Castaings L."/>
            <person name="Mateos J.L."/>
            <person name="Berns M.C."/>
            <person name="Bujdoso N."/>
            <person name="Piofczyk T."/>
            <person name="de Lorenzo L."/>
            <person name="Barrero-Sicilia C."/>
            <person name="Mateos I."/>
            <person name="Piednoel M."/>
            <person name="Hagmann J."/>
            <person name="Chen-Min-Tao R."/>
            <person name="Iglesias-Fernandez R."/>
            <person name="Schuster S.C."/>
            <person name="Alonso-Blanco C."/>
            <person name="Roudier F."/>
            <person name="Carbonero P."/>
            <person name="Paz-Ares J."/>
            <person name="Davis S.J."/>
            <person name="Pecinka A."/>
            <person name="Quesneville H."/>
            <person name="Colot V."/>
            <person name="Lysak M.A."/>
            <person name="Weigel D."/>
            <person name="Coupland G."/>
            <person name="Schneeberger K."/>
        </authorList>
    </citation>
    <scope>NUCLEOTIDE SEQUENCE [LARGE SCALE GENOMIC DNA]</scope>
    <source>
        <strain evidence="6">cv. Pajares</strain>
    </source>
</reference>
<evidence type="ECO:0000259" key="4">
    <source>
        <dbReference type="PROSITE" id="PS51161"/>
    </source>
</evidence>
<protein>
    <recommendedName>
        <fullName evidence="4">ATP-cone domain-containing protein</fullName>
    </recommendedName>
</protein>
<evidence type="ECO:0000256" key="1">
    <source>
        <dbReference type="ARBA" id="ARBA00022741"/>
    </source>
</evidence>
<dbReference type="InterPro" id="IPR008926">
    <property type="entry name" value="RNR_R1-su_N"/>
</dbReference>
<dbReference type="SUPFAM" id="SSF48168">
    <property type="entry name" value="R1 subunit of ribonucleotide reductase, N-terminal domain"/>
    <property type="match status" value="1"/>
</dbReference>
<keyword evidence="2 3" id="KW-0067">ATP-binding</keyword>
<dbReference type="OMA" id="MKSSAGM"/>
<dbReference type="InterPro" id="IPR005144">
    <property type="entry name" value="ATP-cone_dom"/>
</dbReference>
<dbReference type="InterPro" id="IPR039718">
    <property type="entry name" value="Rrm1"/>
</dbReference>
<dbReference type="OrthoDB" id="1684714at2759"/>
<dbReference type="AlphaFoldDB" id="A0A087G269"/>
<accession>A0A087G269</accession>
<evidence type="ECO:0000313" key="6">
    <source>
        <dbReference type="Proteomes" id="UP000029120"/>
    </source>
</evidence>
<dbReference type="PROSITE" id="PS51161">
    <property type="entry name" value="ATP_CONE"/>
    <property type="match status" value="1"/>
</dbReference>
<evidence type="ECO:0000313" key="5">
    <source>
        <dbReference type="EMBL" id="KFK23971.1"/>
    </source>
</evidence>
<dbReference type="Proteomes" id="UP000029120">
    <property type="component" value="Unassembled WGS sequence"/>
</dbReference>
<dbReference type="GO" id="GO:0005971">
    <property type="term" value="C:ribonucleoside-diphosphate reductase complex"/>
    <property type="evidence" value="ECO:0007669"/>
    <property type="project" value="TreeGrafter"/>
</dbReference>
<keyword evidence="6" id="KW-1185">Reference proteome</keyword>
<feature type="domain" description="ATP-cone" evidence="4">
    <location>
        <begin position="1"/>
        <end position="82"/>
    </location>
</feature>
<gene>
    <name evidence="5" type="ORF">AALP_AAs44858U000100</name>
</gene>
<evidence type="ECO:0000256" key="3">
    <source>
        <dbReference type="PROSITE-ProRule" id="PRU00492"/>
    </source>
</evidence>
<dbReference type="EMBL" id="KL973523">
    <property type="protein sequence ID" value="KFK23971.1"/>
    <property type="molecule type" value="Genomic_DNA"/>
</dbReference>
<name>A0A087G269_ARAAL</name>
<sequence>MEVLDEPLIEISAVEFDQITARLEKLSYGLRSDIALVAEKVCAGVYNGVTTSQLDELAADTAAAMSCDHPDYATLAARIAVS</sequence>
<dbReference type="eggNOG" id="KOG1112">
    <property type="taxonomic scope" value="Eukaryota"/>
</dbReference>
<dbReference type="GO" id="GO:0009263">
    <property type="term" value="P:deoxyribonucleotide biosynthetic process"/>
    <property type="evidence" value="ECO:0007669"/>
    <property type="project" value="TreeGrafter"/>
</dbReference>
<dbReference type="PANTHER" id="PTHR11573:SF6">
    <property type="entry name" value="RIBONUCLEOSIDE-DIPHOSPHATE REDUCTASE LARGE SUBUNIT"/>
    <property type="match status" value="1"/>
</dbReference>